<keyword evidence="2" id="KW-1185">Reference proteome</keyword>
<evidence type="ECO:0000313" key="1">
    <source>
        <dbReference type="EMBL" id="CAG8845131.1"/>
    </source>
</evidence>
<sequence>HEMDSFSTYICTDTPIEASNNCEIFLDLSISVMSWIINNLLIPAEPIKLA</sequence>
<dbReference type="EMBL" id="CAJVQC010145433">
    <property type="protein sequence ID" value="CAG8845131.1"/>
    <property type="molecule type" value="Genomic_DNA"/>
</dbReference>
<feature type="non-terminal residue" evidence="1">
    <location>
        <position position="50"/>
    </location>
</feature>
<comment type="caution">
    <text evidence="1">The sequence shown here is derived from an EMBL/GenBank/DDBJ whole genome shotgun (WGS) entry which is preliminary data.</text>
</comment>
<feature type="non-terminal residue" evidence="1">
    <location>
        <position position="1"/>
    </location>
</feature>
<evidence type="ECO:0000313" key="2">
    <source>
        <dbReference type="Proteomes" id="UP000789920"/>
    </source>
</evidence>
<gene>
    <name evidence="1" type="ORF">RPERSI_LOCUS33524</name>
</gene>
<organism evidence="1 2">
    <name type="scientific">Racocetra persica</name>
    <dbReference type="NCBI Taxonomy" id="160502"/>
    <lineage>
        <taxon>Eukaryota</taxon>
        <taxon>Fungi</taxon>
        <taxon>Fungi incertae sedis</taxon>
        <taxon>Mucoromycota</taxon>
        <taxon>Glomeromycotina</taxon>
        <taxon>Glomeromycetes</taxon>
        <taxon>Diversisporales</taxon>
        <taxon>Gigasporaceae</taxon>
        <taxon>Racocetra</taxon>
    </lineage>
</organism>
<protein>
    <submittedName>
        <fullName evidence="1">14212_t:CDS:1</fullName>
    </submittedName>
</protein>
<proteinExistence type="predicted"/>
<reference evidence="1" key="1">
    <citation type="submission" date="2021-06" db="EMBL/GenBank/DDBJ databases">
        <authorList>
            <person name="Kallberg Y."/>
            <person name="Tangrot J."/>
            <person name="Rosling A."/>
        </authorList>
    </citation>
    <scope>NUCLEOTIDE SEQUENCE</scope>
    <source>
        <strain evidence="1">MA461A</strain>
    </source>
</reference>
<dbReference type="Proteomes" id="UP000789920">
    <property type="component" value="Unassembled WGS sequence"/>
</dbReference>
<accession>A0ACA9SSX3</accession>
<name>A0ACA9SSX3_9GLOM</name>